<gene>
    <name evidence="2" type="ORF">JCM16418_1119</name>
</gene>
<evidence type="ECO:0000313" key="2">
    <source>
        <dbReference type="EMBL" id="GAF07129.1"/>
    </source>
</evidence>
<dbReference type="Proteomes" id="UP000019364">
    <property type="component" value="Unassembled WGS sequence"/>
</dbReference>
<dbReference type="RefSeq" id="WP_036646772.1">
    <property type="nucleotide sequence ID" value="NZ_BAVZ01000002.1"/>
</dbReference>
<evidence type="ECO:0000313" key="3">
    <source>
        <dbReference type="Proteomes" id="UP000019364"/>
    </source>
</evidence>
<sequence>MSKFKDDERLPGFESIPDPASETPSSTDMIEDILEEGSKIHKEHEEERARTNDEDDEDFNIV</sequence>
<dbReference type="OrthoDB" id="2643224at2"/>
<proteinExistence type="predicted"/>
<dbReference type="AlphaFoldDB" id="W7YXL5"/>
<feature type="compositionally biased region" description="Basic and acidic residues" evidence="1">
    <location>
        <begin position="1"/>
        <end position="11"/>
    </location>
</feature>
<comment type="caution">
    <text evidence="2">The sequence shown here is derived from an EMBL/GenBank/DDBJ whole genome shotgun (WGS) entry which is preliminary data.</text>
</comment>
<reference evidence="2 3" key="1">
    <citation type="journal article" date="2014" name="Genome Announc.">
        <title>Draft Genome Sequence of Paenibacillus pini JCM 16418T, Isolated from the Rhizosphere of Pine Tree.</title>
        <authorList>
            <person name="Yuki M."/>
            <person name="Oshima K."/>
            <person name="Suda W."/>
            <person name="Oshida Y."/>
            <person name="Kitamura K."/>
            <person name="Iida Y."/>
            <person name="Hattori M."/>
            <person name="Ohkuma M."/>
        </authorList>
    </citation>
    <scope>NUCLEOTIDE SEQUENCE [LARGE SCALE GENOMIC DNA]</scope>
    <source>
        <strain evidence="2 3">JCM 16418</strain>
    </source>
</reference>
<feature type="region of interest" description="Disordered" evidence="1">
    <location>
        <begin position="1"/>
        <end position="62"/>
    </location>
</feature>
<accession>W7YXL5</accession>
<name>W7YXL5_9BACL</name>
<feature type="compositionally biased region" description="Basic and acidic residues" evidence="1">
    <location>
        <begin position="36"/>
        <end position="52"/>
    </location>
</feature>
<protein>
    <submittedName>
        <fullName evidence="2">Uncharacterized protein</fullName>
    </submittedName>
</protein>
<dbReference type="EMBL" id="BAVZ01000002">
    <property type="protein sequence ID" value="GAF07129.1"/>
    <property type="molecule type" value="Genomic_DNA"/>
</dbReference>
<feature type="compositionally biased region" description="Acidic residues" evidence="1">
    <location>
        <begin position="53"/>
        <end position="62"/>
    </location>
</feature>
<keyword evidence="3" id="KW-1185">Reference proteome</keyword>
<evidence type="ECO:0000256" key="1">
    <source>
        <dbReference type="SAM" id="MobiDB-lite"/>
    </source>
</evidence>
<organism evidence="2 3">
    <name type="scientific">Paenibacillus pini JCM 16418</name>
    <dbReference type="NCBI Taxonomy" id="1236976"/>
    <lineage>
        <taxon>Bacteria</taxon>
        <taxon>Bacillati</taxon>
        <taxon>Bacillota</taxon>
        <taxon>Bacilli</taxon>
        <taxon>Bacillales</taxon>
        <taxon>Paenibacillaceae</taxon>
        <taxon>Paenibacillus</taxon>
    </lineage>
</organism>